<dbReference type="GO" id="GO:0015123">
    <property type="term" value="F:acetate transmembrane transporter activity"/>
    <property type="evidence" value="ECO:0007669"/>
    <property type="project" value="TreeGrafter"/>
</dbReference>
<dbReference type="InterPro" id="IPR000791">
    <property type="entry name" value="Gpr1/Fun34/SatP-like"/>
</dbReference>
<evidence type="ECO:0000256" key="5">
    <source>
        <dbReference type="ARBA" id="ARBA00023136"/>
    </source>
</evidence>
<dbReference type="PANTHER" id="PTHR31123:SF1">
    <property type="entry name" value="ACCUMULATION OF DYADS PROTEIN 2-RELATED"/>
    <property type="match status" value="1"/>
</dbReference>
<comment type="subcellular location">
    <subcellularLocation>
        <location evidence="1">Membrane</location>
        <topology evidence="1">Multi-pass membrane protein</topology>
    </subcellularLocation>
</comment>
<evidence type="ECO:0000256" key="4">
    <source>
        <dbReference type="ARBA" id="ARBA00022989"/>
    </source>
</evidence>
<keyword evidence="4 6" id="KW-1133">Transmembrane helix</keyword>
<evidence type="ECO:0000256" key="6">
    <source>
        <dbReference type="SAM" id="Phobius"/>
    </source>
</evidence>
<dbReference type="Pfam" id="PF01184">
    <property type="entry name" value="Gpr1_Fun34_YaaH"/>
    <property type="match status" value="1"/>
</dbReference>
<dbReference type="OrthoDB" id="3648309at2759"/>
<feature type="transmembrane region" description="Helical" evidence="6">
    <location>
        <begin position="100"/>
        <end position="121"/>
    </location>
</feature>
<evidence type="ECO:0000256" key="2">
    <source>
        <dbReference type="ARBA" id="ARBA00005587"/>
    </source>
</evidence>
<evidence type="ECO:0008006" key="9">
    <source>
        <dbReference type="Google" id="ProtNLM"/>
    </source>
</evidence>
<dbReference type="Proteomes" id="UP000191408">
    <property type="component" value="Unassembled WGS sequence"/>
</dbReference>
<reference evidence="8" key="1">
    <citation type="journal article" date="2017" name="Nat. Microbiol.">
        <title>Global analysis of biosynthetic gene clusters reveals vast potential of secondary metabolite production in Penicillium species.</title>
        <authorList>
            <person name="Nielsen J.C."/>
            <person name="Grijseels S."/>
            <person name="Prigent S."/>
            <person name="Ji B."/>
            <person name="Dainat J."/>
            <person name="Nielsen K.F."/>
            <person name="Frisvad J.C."/>
            <person name="Workman M."/>
            <person name="Nielsen J."/>
        </authorList>
    </citation>
    <scope>NUCLEOTIDE SEQUENCE [LARGE SCALE GENOMIC DNA]</scope>
    <source>
        <strain evidence="8">IBT 4502</strain>
    </source>
</reference>
<feature type="transmembrane region" description="Helical" evidence="6">
    <location>
        <begin position="71"/>
        <end position="93"/>
    </location>
</feature>
<comment type="similarity">
    <text evidence="2">Belongs to the acetate uptake transporter (AceTr) (TC 2.A.96) family.</text>
</comment>
<name>A0A1V6NYT6_PENPO</name>
<feature type="transmembrane region" description="Helical" evidence="6">
    <location>
        <begin position="141"/>
        <end position="163"/>
    </location>
</feature>
<sequence>MSDTIDHNDKQTADHLERQRTAGNHFDDRPQPGLPVIHRTFASPAPLGLLSFATGIFLISVHGLHARSIGVPNILVGVLIFFKGIGQFAAGVMEFMTVNTFGATLFLAYSAFNLSSAMIYLPGSGITASYTDSETGVVEAQFYQALAIYIWAWFILTVLFLGCSHTFLPYPLFGFGNFERLSLAPYLRQYGGLGRMRWIVGRGHHTYQTSDFPQARKCLMGTLLDKVNLLKRRGVVGMDEGRGMKRLK</sequence>
<keyword evidence="5 6" id="KW-0472">Membrane</keyword>
<comment type="caution">
    <text evidence="7">The sequence shown here is derived from an EMBL/GenBank/DDBJ whole genome shotgun (WGS) entry which is preliminary data.</text>
</comment>
<keyword evidence="3 6" id="KW-0812">Transmembrane</keyword>
<evidence type="ECO:0000256" key="3">
    <source>
        <dbReference type="ARBA" id="ARBA00022692"/>
    </source>
</evidence>
<dbReference type="GO" id="GO:0005886">
    <property type="term" value="C:plasma membrane"/>
    <property type="evidence" value="ECO:0007669"/>
    <property type="project" value="TreeGrafter"/>
</dbReference>
<proteinExistence type="inferred from homology"/>
<evidence type="ECO:0000313" key="8">
    <source>
        <dbReference type="Proteomes" id="UP000191408"/>
    </source>
</evidence>
<dbReference type="NCBIfam" id="NF038013">
    <property type="entry name" value="AceTr_1"/>
    <property type="match status" value="1"/>
</dbReference>
<protein>
    <recommendedName>
        <fullName evidence="9">GPR1/FUN34/yaaH family protein</fullName>
    </recommendedName>
</protein>
<dbReference type="InterPro" id="IPR051633">
    <property type="entry name" value="AceTr"/>
</dbReference>
<keyword evidence="8" id="KW-1185">Reference proteome</keyword>
<gene>
    <name evidence="7" type="ORF">PENPOL_c002G08962</name>
</gene>
<accession>A0A1V6NYT6</accession>
<evidence type="ECO:0000313" key="7">
    <source>
        <dbReference type="EMBL" id="OQD69895.1"/>
    </source>
</evidence>
<dbReference type="AlphaFoldDB" id="A0A1V6NYT6"/>
<evidence type="ECO:0000256" key="1">
    <source>
        <dbReference type="ARBA" id="ARBA00004141"/>
    </source>
</evidence>
<dbReference type="EMBL" id="MDYM01000002">
    <property type="protein sequence ID" value="OQD69895.1"/>
    <property type="molecule type" value="Genomic_DNA"/>
</dbReference>
<feature type="transmembrane region" description="Helical" evidence="6">
    <location>
        <begin position="47"/>
        <end position="65"/>
    </location>
</feature>
<dbReference type="PANTHER" id="PTHR31123">
    <property type="entry name" value="ACCUMULATION OF DYADS PROTEIN 2-RELATED"/>
    <property type="match status" value="1"/>
</dbReference>
<organism evidence="7 8">
    <name type="scientific">Penicillium polonicum</name>
    <dbReference type="NCBI Taxonomy" id="60169"/>
    <lineage>
        <taxon>Eukaryota</taxon>
        <taxon>Fungi</taxon>
        <taxon>Dikarya</taxon>
        <taxon>Ascomycota</taxon>
        <taxon>Pezizomycotina</taxon>
        <taxon>Eurotiomycetes</taxon>
        <taxon>Eurotiomycetidae</taxon>
        <taxon>Eurotiales</taxon>
        <taxon>Aspergillaceae</taxon>
        <taxon>Penicillium</taxon>
    </lineage>
</organism>
<dbReference type="STRING" id="60169.A0A1V6NYT6"/>